<evidence type="ECO:0000259" key="1">
    <source>
        <dbReference type="SMART" id="SM00852"/>
    </source>
</evidence>
<feature type="domain" description="MoaB/Mog" evidence="1">
    <location>
        <begin position="4"/>
        <end position="164"/>
    </location>
</feature>
<name>A0ABV2CQ59_9RHOO</name>
<dbReference type="Proteomes" id="UP001548590">
    <property type="component" value="Unassembled WGS sequence"/>
</dbReference>
<accession>A0ABV2CQ59</accession>
<evidence type="ECO:0000313" key="3">
    <source>
        <dbReference type="Proteomes" id="UP001548590"/>
    </source>
</evidence>
<proteinExistence type="predicted"/>
<gene>
    <name evidence="2" type="ORF">ABVT11_08665</name>
</gene>
<dbReference type="PANTHER" id="PTHR13939">
    <property type="entry name" value="NICOTINAMIDE-NUCLEOTIDE AMIDOHYDROLASE PNCC"/>
    <property type="match status" value="1"/>
</dbReference>
<comment type="caution">
    <text evidence="2">The sequence shown here is derived from an EMBL/GenBank/DDBJ whole genome shotgun (WGS) entry which is preliminary data.</text>
</comment>
<dbReference type="PANTHER" id="PTHR13939:SF0">
    <property type="entry name" value="NMN AMIDOHYDROLASE-LIKE PROTEIN YFAY"/>
    <property type="match status" value="1"/>
</dbReference>
<keyword evidence="3" id="KW-1185">Reference proteome</keyword>
<dbReference type="InterPro" id="IPR001453">
    <property type="entry name" value="MoaB/Mog_dom"/>
</dbReference>
<protein>
    <submittedName>
        <fullName evidence="2">Molybdopterin-binding protein</fullName>
    </submittedName>
</protein>
<evidence type="ECO:0000313" key="2">
    <source>
        <dbReference type="EMBL" id="MET1489897.1"/>
    </source>
</evidence>
<dbReference type="EMBL" id="JBEWLZ010000004">
    <property type="protein sequence ID" value="MET1489897.1"/>
    <property type="molecule type" value="Genomic_DNA"/>
</dbReference>
<dbReference type="InterPro" id="IPR050101">
    <property type="entry name" value="CinA"/>
</dbReference>
<dbReference type="InterPro" id="IPR036425">
    <property type="entry name" value="MoaB/Mog-like_dom_sf"/>
</dbReference>
<dbReference type="RefSeq" id="WP_345923206.1">
    <property type="nucleotide sequence ID" value="NZ_JBDIVF010000001.1"/>
</dbReference>
<sequence>MAFGVLIIGDEILSGRRQDRHLAKAIELLARRGLQLSWARYCGDERPRLTAMLRESFASDDIVFSFGGIGATPDDHTRQCAAAALGVGIALHPDAEREIRERFGTELTAQRLKLGEFPVGSRIIPNPYNRVPGFACGRHHFLPGFPEMAWPMMEWVLDTWFAGLHHASAHAEQSILVFGAREGALIDFMEALEQRFGVTIFSLPSLGSATQRSFIELGAKGAPAEVARAMAAIQAEMTARGHEWQAAEDTRPAA</sequence>
<dbReference type="SUPFAM" id="SSF53218">
    <property type="entry name" value="Molybdenum cofactor biosynthesis proteins"/>
    <property type="match status" value="1"/>
</dbReference>
<organism evidence="2 3">
    <name type="scientific">Uliginosibacterium paludis</name>
    <dbReference type="NCBI Taxonomy" id="1615952"/>
    <lineage>
        <taxon>Bacteria</taxon>
        <taxon>Pseudomonadati</taxon>
        <taxon>Pseudomonadota</taxon>
        <taxon>Betaproteobacteria</taxon>
        <taxon>Rhodocyclales</taxon>
        <taxon>Zoogloeaceae</taxon>
        <taxon>Uliginosibacterium</taxon>
    </lineage>
</organism>
<reference evidence="2 3" key="1">
    <citation type="submission" date="2024-07" db="EMBL/GenBank/DDBJ databases">
        <title>Uliginosibacterium paludis KCTC:42655.</title>
        <authorList>
            <person name="Kim M.K."/>
        </authorList>
    </citation>
    <scope>NUCLEOTIDE SEQUENCE [LARGE SCALE GENOMIC DNA]</scope>
    <source>
        <strain evidence="2 3">KCTC 42655</strain>
    </source>
</reference>
<dbReference type="Gene3D" id="3.40.980.10">
    <property type="entry name" value="MoaB/Mog-like domain"/>
    <property type="match status" value="1"/>
</dbReference>
<dbReference type="SMART" id="SM00852">
    <property type="entry name" value="MoCF_biosynth"/>
    <property type="match status" value="1"/>
</dbReference>
<dbReference type="Pfam" id="PF00994">
    <property type="entry name" value="MoCF_biosynth"/>
    <property type="match status" value="1"/>
</dbReference>
<dbReference type="CDD" id="cd00885">
    <property type="entry name" value="cinA"/>
    <property type="match status" value="1"/>
</dbReference>